<reference evidence="2" key="1">
    <citation type="submission" date="2013-11" db="EMBL/GenBank/DDBJ databases">
        <authorList>
            <person name="Thropp P.A."/>
            <person name="Correa S.M."/>
            <person name="Garb J.E."/>
            <person name="Binford G.J."/>
        </authorList>
    </citation>
    <scope>NUCLEOTIDE SEQUENCE</scope>
    <source>
        <tissue evidence="2">Venom gland</tissue>
    </source>
</reference>
<accession>A0A0A0V608</accession>
<dbReference type="AlphaFoldDB" id="A0A0A0V608"/>
<proteinExistence type="evidence at transcript level"/>
<name>A0A0A0V608_SCYTH</name>
<keyword evidence="1" id="KW-0732">Signal</keyword>
<organism evidence="2">
    <name type="scientific">Scytodes thoracica</name>
    <name type="common">Spitting spider</name>
    <name type="synonym">Aranea thoracica</name>
    <dbReference type="NCBI Taxonomy" id="1112478"/>
    <lineage>
        <taxon>Eukaryota</taxon>
        <taxon>Metazoa</taxon>
        <taxon>Ecdysozoa</taxon>
        <taxon>Arthropoda</taxon>
        <taxon>Chelicerata</taxon>
        <taxon>Arachnida</taxon>
        <taxon>Araneae</taxon>
        <taxon>Araneomorphae</taxon>
        <taxon>Haplogynae</taxon>
        <taxon>Scytodoidea</taxon>
        <taxon>Scytodidae</taxon>
        <taxon>Scytodes</taxon>
    </lineage>
</organism>
<feature type="chain" id="PRO_5001970624" description="Glycine-rich peptide" evidence="1">
    <location>
        <begin position="20"/>
        <end position="87"/>
    </location>
</feature>
<evidence type="ECO:0008006" key="3">
    <source>
        <dbReference type="Google" id="ProtNLM"/>
    </source>
</evidence>
<protein>
    <recommendedName>
        <fullName evidence="3">Glycine-rich peptide</fullName>
    </recommendedName>
</protein>
<sequence>MAKLALLIVFAAFVALATAASLGGVKDVAGNYYDFTTGQYASSLTGKVYNTAPVVAYSSPVVAAVAPHPYYAAPYVAPHVAPYGVYY</sequence>
<reference evidence="2" key="2">
    <citation type="journal article" date="2014" name="J. Proteome Res.">
        <title>Spit and venom from scytodes spiders: a diverse and distinct cocktail.</title>
        <authorList>
            <person name="Zobel-Thropp P.A."/>
            <person name="Correa S.M."/>
            <person name="Garb J.E."/>
            <person name="Binford G.J."/>
        </authorList>
    </citation>
    <scope>NUCLEOTIDE SEQUENCE</scope>
    <source>
        <tissue evidence="2">Venom gland</tissue>
    </source>
</reference>
<evidence type="ECO:0000313" key="2">
    <source>
        <dbReference type="EMBL" id="AIW62602.1"/>
    </source>
</evidence>
<evidence type="ECO:0000256" key="1">
    <source>
        <dbReference type="SAM" id="SignalP"/>
    </source>
</evidence>
<dbReference type="EMBL" id="KF860687">
    <property type="protein sequence ID" value="AIW62602.1"/>
    <property type="molecule type" value="mRNA"/>
</dbReference>
<feature type="signal peptide" evidence="1">
    <location>
        <begin position="1"/>
        <end position="19"/>
    </location>
</feature>